<evidence type="ECO:0000256" key="8">
    <source>
        <dbReference type="ARBA" id="ARBA00026106"/>
    </source>
</evidence>
<evidence type="ECO:0000256" key="6">
    <source>
        <dbReference type="ARBA" id="ARBA00025708"/>
    </source>
</evidence>
<dbReference type="PANTHER" id="PTHR11751">
    <property type="entry name" value="ALANINE AMINOTRANSFERASE"/>
    <property type="match status" value="1"/>
</dbReference>
<evidence type="ECO:0000259" key="10">
    <source>
        <dbReference type="Pfam" id="PF00155"/>
    </source>
</evidence>
<comment type="catalytic activity">
    <reaction evidence="9">
        <text>L-alanine + 2-oxoglutarate = pyruvate + L-glutamate</text>
        <dbReference type="Rhea" id="RHEA:19453"/>
        <dbReference type="ChEBI" id="CHEBI:15361"/>
        <dbReference type="ChEBI" id="CHEBI:16810"/>
        <dbReference type="ChEBI" id="CHEBI:29985"/>
        <dbReference type="ChEBI" id="CHEBI:57972"/>
        <dbReference type="EC" id="2.6.1.2"/>
    </reaction>
</comment>
<sequence length="309" mass="34445">MMNGCDTKALTLDTINPHVIKIEYAVRGPIVQRALQIEEELKKGAKKNFNEVIKCNIGDCHATGQHPLTFFRQVMALLAFPELANDDRFPDDVKQRAFRILHSCGGGSIGSYSNSLGIQCIREEVAAYIERRDGISVDSNNVFLTSGATEAIKIDYYLDESRDWALTREELERALRAAHGKCVPRALVVINPGNPTGQVLSRSCMEDVIRFACKHHLVLLADEVYQFNVYQPKSHPWISFKRVLHEMGPPYVGQLELASFMSCSKGFMGECGFRGGYCELSNFDPDVKAQLYKALSARLCPPVIGQVGL</sequence>
<feature type="domain" description="Aminotransferase class I/classII large" evidence="10">
    <location>
        <begin position="155"/>
        <end position="294"/>
    </location>
</feature>
<dbReference type="WBParaSite" id="ECPE_0001280001-mRNA-1">
    <property type="protein sequence ID" value="ECPE_0001280001-mRNA-1"/>
    <property type="gene ID" value="ECPE_0001280001"/>
</dbReference>
<dbReference type="InterPro" id="IPR015422">
    <property type="entry name" value="PyrdxlP-dep_Trfase_small"/>
</dbReference>
<gene>
    <name evidence="11" type="ORF">ECPE_LOCUS12763</name>
</gene>
<dbReference type="EC" id="2.6.1.2" evidence="8"/>
<comment type="pathway">
    <text evidence="6">Amino-acid degradation; L-alanine degradation via transaminase pathway; pyruvate from L-alanine: step 1/1.</text>
</comment>
<dbReference type="UniPathway" id="UPA00528">
    <property type="reaction ID" value="UER00586"/>
</dbReference>
<comment type="subunit">
    <text evidence="2">Homodimer.</text>
</comment>
<dbReference type="Pfam" id="PF00155">
    <property type="entry name" value="Aminotran_1_2"/>
    <property type="match status" value="1"/>
</dbReference>
<dbReference type="PANTHER" id="PTHR11751:SF308">
    <property type="entry name" value="ALANINE AMINOTRANSFERASE 1"/>
    <property type="match status" value="1"/>
</dbReference>
<evidence type="ECO:0000256" key="9">
    <source>
        <dbReference type="ARBA" id="ARBA00047412"/>
    </source>
</evidence>
<dbReference type="AlphaFoldDB" id="A0A183B0M8"/>
<reference evidence="11 12" key="2">
    <citation type="submission" date="2018-11" db="EMBL/GenBank/DDBJ databases">
        <authorList>
            <consortium name="Pathogen Informatics"/>
        </authorList>
    </citation>
    <scope>NUCLEOTIDE SEQUENCE [LARGE SCALE GENOMIC DNA]</scope>
    <source>
        <strain evidence="11 12">Egypt</strain>
    </source>
</reference>
<dbReference type="InterPro" id="IPR015421">
    <property type="entry name" value="PyrdxlP-dep_Trfase_major"/>
</dbReference>
<keyword evidence="12" id="KW-1185">Reference proteome</keyword>
<evidence type="ECO:0000313" key="13">
    <source>
        <dbReference type="WBParaSite" id="ECPE_0001280001-mRNA-1"/>
    </source>
</evidence>
<dbReference type="Proteomes" id="UP000272942">
    <property type="component" value="Unassembled WGS sequence"/>
</dbReference>
<dbReference type="Gene3D" id="3.40.640.10">
    <property type="entry name" value="Type I PLP-dependent aspartate aminotransferase-like (Major domain)"/>
    <property type="match status" value="2"/>
</dbReference>
<dbReference type="SUPFAM" id="SSF53383">
    <property type="entry name" value="PLP-dependent transferases"/>
    <property type="match status" value="1"/>
</dbReference>
<dbReference type="EMBL" id="UZAN01053556">
    <property type="protein sequence ID" value="VDP90035.1"/>
    <property type="molecule type" value="Genomic_DNA"/>
</dbReference>
<evidence type="ECO:0000256" key="4">
    <source>
        <dbReference type="ARBA" id="ARBA00022679"/>
    </source>
</evidence>
<comment type="similarity">
    <text evidence="7">Belongs to the class-I pyridoxal-phosphate-dependent aminotransferase family. Alanine aminotransferase subfamily.</text>
</comment>
<evidence type="ECO:0000313" key="11">
    <source>
        <dbReference type="EMBL" id="VDP90035.1"/>
    </source>
</evidence>
<evidence type="ECO:0000256" key="2">
    <source>
        <dbReference type="ARBA" id="ARBA00011738"/>
    </source>
</evidence>
<dbReference type="InterPro" id="IPR004839">
    <property type="entry name" value="Aminotransferase_I/II_large"/>
</dbReference>
<organism evidence="13">
    <name type="scientific">Echinostoma caproni</name>
    <dbReference type="NCBI Taxonomy" id="27848"/>
    <lineage>
        <taxon>Eukaryota</taxon>
        <taxon>Metazoa</taxon>
        <taxon>Spiralia</taxon>
        <taxon>Lophotrochozoa</taxon>
        <taxon>Platyhelminthes</taxon>
        <taxon>Trematoda</taxon>
        <taxon>Digenea</taxon>
        <taxon>Plagiorchiida</taxon>
        <taxon>Echinostomata</taxon>
        <taxon>Echinostomatoidea</taxon>
        <taxon>Echinostomatidae</taxon>
        <taxon>Echinostoma</taxon>
    </lineage>
</organism>
<dbReference type="GO" id="GO:0004021">
    <property type="term" value="F:L-alanine:2-oxoglutarate aminotransferase activity"/>
    <property type="evidence" value="ECO:0007669"/>
    <property type="project" value="UniProtKB-EC"/>
</dbReference>
<evidence type="ECO:0000313" key="12">
    <source>
        <dbReference type="Proteomes" id="UP000272942"/>
    </source>
</evidence>
<keyword evidence="5" id="KW-0663">Pyridoxal phosphate</keyword>
<evidence type="ECO:0000256" key="5">
    <source>
        <dbReference type="ARBA" id="ARBA00022898"/>
    </source>
</evidence>
<dbReference type="InterPro" id="IPR015424">
    <property type="entry name" value="PyrdxlP-dep_Trfase"/>
</dbReference>
<comment type="cofactor">
    <cofactor evidence="1">
        <name>pyridoxal 5'-phosphate</name>
        <dbReference type="ChEBI" id="CHEBI:597326"/>
    </cofactor>
</comment>
<reference evidence="13" key="1">
    <citation type="submission" date="2016-06" db="UniProtKB">
        <authorList>
            <consortium name="WormBaseParasite"/>
        </authorList>
    </citation>
    <scope>IDENTIFICATION</scope>
</reference>
<evidence type="ECO:0000256" key="7">
    <source>
        <dbReference type="ARBA" id="ARBA00025785"/>
    </source>
</evidence>
<protein>
    <recommendedName>
        <fullName evidence="8">alanine transaminase</fullName>
        <ecNumber evidence="8">2.6.1.2</ecNumber>
    </recommendedName>
</protein>
<keyword evidence="4" id="KW-0808">Transferase</keyword>
<dbReference type="InterPro" id="IPR045088">
    <property type="entry name" value="ALAT1/2-like"/>
</dbReference>
<accession>A0A183B0M8</accession>
<dbReference type="OrthoDB" id="1732682at2759"/>
<keyword evidence="3" id="KW-0032">Aminotransferase</keyword>
<dbReference type="CDD" id="cd00609">
    <property type="entry name" value="AAT_like"/>
    <property type="match status" value="1"/>
</dbReference>
<evidence type="ECO:0000256" key="1">
    <source>
        <dbReference type="ARBA" id="ARBA00001933"/>
    </source>
</evidence>
<dbReference type="GO" id="GO:0042853">
    <property type="term" value="P:L-alanine catabolic process"/>
    <property type="evidence" value="ECO:0007669"/>
    <property type="project" value="UniProtKB-UniPathway"/>
</dbReference>
<evidence type="ECO:0000256" key="3">
    <source>
        <dbReference type="ARBA" id="ARBA00022576"/>
    </source>
</evidence>
<dbReference type="GO" id="GO:0030170">
    <property type="term" value="F:pyridoxal phosphate binding"/>
    <property type="evidence" value="ECO:0007669"/>
    <property type="project" value="InterPro"/>
</dbReference>
<dbReference type="FunFam" id="3.40.640.10:FF:000226">
    <property type="entry name" value="Alanine aminotransferase 2"/>
    <property type="match status" value="1"/>
</dbReference>
<name>A0A183B0M8_9TREM</name>
<proteinExistence type="inferred from homology"/>
<dbReference type="Gene3D" id="3.90.1150.10">
    <property type="entry name" value="Aspartate Aminotransferase, domain 1"/>
    <property type="match status" value="1"/>
</dbReference>